<dbReference type="PANTHER" id="PTHR43740:SF2">
    <property type="entry name" value="LEUCINE--TRNA LIGASE, MITOCHONDRIAL"/>
    <property type="match status" value="1"/>
</dbReference>
<evidence type="ECO:0000256" key="5">
    <source>
        <dbReference type="ARBA" id="ARBA00022741"/>
    </source>
</evidence>
<dbReference type="PANTHER" id="PTHR43740">
    <property type="entry name" value="LEUCYL-TRNA SYNTHETASE"/>
    <property type="match status" value="1"/>
</dbReference>
<keyword evidence="3" id="KW-0963">Cytoplasm</keyword>
<keyword evidence="16" id="KW-1185">Reference proteome</keyword>
<evidence type="ECO:0000313" key="16">
    <source>
        <dbReference type="Proteomes" id="UP001596011"/>
    </source>
</evidence>
<evidence type="ECO:0000256" key="1">
    <source>
        <dbReference type="ARBA" id="ARBA00005594"/>
    </source>
</evidence>
<dbReference type="CDD" id="cd07958">
    <property type="entry name" value="Anticodon_Ia_Leu_BEm"/>
    <property type="match status" value="1"/>
</dbReference>
<keyword evidence="5 11" id="KW-0547">Nucleotide-binding</keyword>
<evidence type="ECO:0000256" key="10">
    <source>
        <dbReference type="ARBA" id="ARBA00047469"/>
    </source>
</evidence>
<evidence type="ECO:0000259" key="13">
    <source>
        <dbReference type="Pfam" id="PF00133"/>
    </source>
</evidence>
<proteinExistence type="inferred from homology"/>
<evidence type="ECO:0000256" key="9">
    <source>
        <dbReference type="ARBA" id="ARBA00030520"/>
    </source>
</evidence>
<dbReference type="Gene3D" id="3.40.50.620">
    <property type="entry name" value="HUPs"/>
    <property type="match status" value="1"/>
</dbReference>
<dbReference type="EC" id="6.1.1.4" evidence="2"/>
<dbReference type="GO" id="GO:0016874">
    <property type="term" value="F:ligase activity"/>
    <property type="evidence" value="ECO:0007669"/>
    <property type="project" value="UniProtKB-KW"/>
</dbReference>
<reference evidence="16" key="1">
    <citation type="journal article" date="2019" name="Int. J. Syst. Evol. Microbiol.">
        <title>The Global Catalogue of Microorganisms (GCM) 10K type strain sequencing project: providing services to taxonomists for standard genome sequencing and annotation.</title>
        <authorList>
            <consortium name="The Broad Institute Genomics Platform"/>
            <consortium name="The Broad Institute Genome Sequencing Center for Infectious Disease"/>
            <person name="Wu L."/>
            <person name="Ma J."/>
        </authorList>
    </citation>
    <scope>NUCLEOTIDE SEQUENCE [LARGE SCALE GENOMIC DNA]</scope>
    <source>
        <strain evidence="16">CCUG 42722</strain>
    </source>
</reference>
<dbReference type="Pfam" id="PF08264">
    <property type="entry name" value="Anticodon_1"/>
    <property type="match status" value="1"/>
</dbReference>
<protein>
    <recommendedName>
        <fullName evidence="2">leucine--tRNA ligase</fullName>
        <ecNumber evidence="2">6.1.1.4</ecNumber>
    </recommendedName>
    <alternativeName>
        <fullName evidence="9">Leucyl-tRNA synthetase</fullName>
    </alternativeName>
</protein>
<dbReference type="PRINTS" id="PR00985">
    <property type="entry name" value="TRNASYNTHLEU"/>
</dbReference>
<keyword evidence="7 11" id="KW-0648">Protein biosynthesis</keyword>
<evidence type="ECO:0000256" key="2">
    <source>
        <dbReference type="ARBA" id="ARBA00013164"/>
    </source>
</evidence>
<comment type="catalytic activity">
    <reaction evidence="10">
        <text>tRNA(Leu) + L-leucine + ATP = L-leucyl-tRNA(Leu) + AMP + diphosphate</text>
        <dbReference type="Rhea" id="RHEA:11688"/>
        <dbReference type="Rhea" id="RHEA-COMP:9613"/>
        <dbReference type="Rhea" id="RHEA-COMP:9622"/>
        <dbReference type="ChEBI" id="CHEBI:30616"/>
        <dbReference type="ChEBI" id="CHEBI:33019"/>
        <dbReference type="ChEBI" id="CHEBI:57427"/>
        <dbReference type="ChEBI" id="CHEBI:78442"/>
        <dbReference type="ChEBI" id="CHEBI:78494"/>
        <dbReference type="ChEBI" id="CHEBI:456215"/>
        <dbReference type="EC" id="6.1.1.4"/>
    </reaction>
</comment>
<keyword evidence="6 11" id="KW-0067">ATP-binding</keyword>
<dbReference type="SUPFAM" id="SSF47323">
    <property type="entry name" value="Anticodon-binding domain of a subclass of class I aminoacyl-tRNA synthetases"/>
    <property type="match status" value="1"/>
</dbReference>
<dbReference type="Gene3D" id="1.10.730.10">
    <property type="entry name" value="Isoleucyl-tRNA Synthetase, Domain 1"/>
    <property type="match status" value="1"/>
</dbReference>
<accession>A0ABV9HI36</accession>
<dbReference type="InterPro" id="IPR013155">
    <property type="entry name" value="M/V/L/I-tRNA-synth_anticd-bd"/>
</dbReference>
<evidence type="ECO:0000256" key="4">
    <source>
        <dbReference type="ARBA" id="ARBA00022598"/>
    </source>
</evidence>
<dbReference type="SUPFAM" id="SSF52374">
    <property type="entry name" value="Nucleotidylyl transferase"/>
    <property type="match status" value="1"/>
</dbReference>
<name>A0ABV9HI36_9MICO</name>
<dbReference type="CDD" id="cd00812">
    <property type="entry name" value="LeuRS_core"/>
    <property type="match status" value="1"/>
</dbReference>
<feature type="domain" description="Methionyl/Valyl/Leucyl/Isoleucyl-tRNA synthetase anticodon-binding" evidence="14">
    <location>
        <begin position="494"/>
        <end position="610"/>
    </location>
</feature>
<evidence type="ECO:0000256" key="3">
    <source>
        <dbReference type="ARBA" id="ARBA00022490"/>
    </source>
</evidence>
<sequence length="652" mass="72095">MSATYPTPRPADEGSAQDRLYEASDDGSRPRRYLLTMFPYPSGDLHMGHAEVFAITDVVARYWRAKGFDVLNPVGWDSFGLPAENAAIRRGEHPAAYTEANIATQAASIRRYGVSFDWSRRLHTHEPEYYRWTQWLFARLHERGLAYRAAAEVNWCPKDRTVLANEQVVDGACERCGTVVVARTLTQWFFRITAYADRLLDDMELLEPGWPPHVLTMQRNWIGRQDGPDGTTYRLHDWLVSRQRYWGAPIPVVHCPGCGEVVVPDDQLPVELPHLEGDQLVTGDVSPLAGARDWVRTTCPRCGGPAERDTDTMDTFVDSSWYFLRYLSPGYDGGPFRPEDAARWMPAALYVGGVEHATMHLLYARFVTKVLYDMGLVPSPEPYARLMNQGQVVNHGKAMSKSLGNGVDLAAELDRHGVDAVRLAMLFSGPPEDDVDWADVSPEAMRKFLARVLRLVPDASDPAHRWSSLSRPRSRQVQPTADTVVADGPGALRTAVHRTVHDVDGLVEAGRFNVAIARLMELVGAVRRASSDGGTGQPGETYREAVEAVAVLLSLFAPQNAQELWERLGHTTPVAAQPWPTVDPALLVTTVVEAVVQVDGKVRDRLPVPADVAAADLERAALARPAVARAVGDRAVRRVVVRPPHLVSVVLA</sequence>
<gene>
    <name evidence="15" type="ORF">ACFO6V_15055</name>
</gene>
<dbReference type="InterPro" id="IPR009080">
    <property type="entry name" value="tRNAsynth_Ia_anticodon-bd"/>
</dbReference>
<feature type="region of interest" description="Disordered" evidence="12">
    <location>
        <begin position="1"/>
        <end position="27"/>
    </location>
</feature>
<dbReference type="Proteomes" id="UP001596011">
    <property type="component" value="Unassembled WGS sequence"/>
</dbReference>
<dbReference type="InterPro" id="IPR002300">
    <property type="entry name" value="aa-tRNA-synth_Ia"/>
</dbReference>
<evidence type="ECO:0000256" key="7">
    <source>
        <dbReference type="ARBA" id="ARBA00022917"/>
    </source>
</evidence>
<comment type="similarity">
    <text evidence="1 11">Belongs to the class-I aminoacyl-tRNA synthetase family.</text>
</comment>
<comment type="caution">
    <text evidence="15">The sequence shown here is derived from an EMBL/GenBank/DDBJ whole genome shotgun (WGS) entry which is preliminary data.</text>
</comment>
<dbReference type="InterPro" id="IPR014729">
    <property type="entry name" value="Rossmann-like_a/b/a_fold"/>
</dbReference>
<dbReference type="PROSITE" id="PS00178">
    <property type="entry name" value="AA_TRNA_LIGASE_I"/>
    <property type="match status" value="1"/>
</dbReference>
<dbReference type="RefSeq" id="WP_377136597.1">
    <property type="nucleotide sequence ID" value="NZ_JBHSFI010000004.1"/>
</dbReference>
<evidence type="ECO:0000256" key="11">
    <source>
        <dbReference type="RuleBase" id="RU363035"/>
    </source>
</evidence>
<evidence type="ECO:0000256" key="6">
    <source>
        <dbReference type="ARBA" id="ARBA00022840"/>
    </source>
</evidence>
<evidence type="ECO:0000259" key="14">
    <source>
        <dbReference type="Pfam" id="PF08264"/>
    </source>
</evidence>
<evidence type="ECO:0000313" key="15">
    <source>
        <dbReference type="EMBL" id="MFC4629563.1"/>
    </source>
</evidence>
<evidence type="ECO:0000256" key="12">
    <source>
        <dbReference type="SAM" id="MobiDB-lite"/>
    </source>
</evidence>
<dbReference type="InterPro" id="IPR001412">
    <property type="entry name" value="aa-tRNA-synth_I_CS"/>
</dbReference>
<evidence type="ECO:0000256" key="8">
    <source>
        <dbReference type="ARBA" id="ARBA00023146"/>
    </source>
</evidence>
<dbReference type="InterPro" id="IPR002302">
    <property type="entry name" value="Leu-tRNA-ligase"/>
</dbReference>
<dbReference type="EMBL" id="JBHSFI010000004">
    <property type="protein sequence ID" value="MFC4629563.1"/>
    <property type="molecule type" value="Genomic_DNA"/>
</dbReference>
<feature type="domain" description="Aminoacyl-tRNA synthetase class Ia" evidence="13">
    <location>
        <begin position="33"/>
        <end position="436"/>
    </location>
</feature>
<dbReference type="Pfam" id="PF00133">
    <property type="entry name" value="tRNA-synt_1"/>
    <property type="match status" value="1"/>
</dbReference>
<organism evidence="15 16">
    <name type="scientific">Promicromonospora alba</name>
    <dbReference type="NCBI Taxonomy" id="1616110"/>
    <lineage>
        <taxon>Bacteria</taxon>
        <taxon>Bacillati</taxon>
        <taxon>Actinomycetota</taxon>
        <taxon>Actinomycetes</taxon>
        <taxon>Micrococcales</taxon>
        <taxon>Promicromonosporaceae</taxon>
        <taxon>Promicromonospora</taxon>
    </lineage>
</organism>
<keyword evidence="4 11" id="KW-0436">Ligase</keyword>
<keyword evidence="8 11" id="KW-0030">Aminoacyl-tRNA synthetase</keyword>